<feature type="domain" description="Alpha-D-phosphohexomutase alpha/beta/alpha" evidence="11">
    <location>
        <begin position="406"/>
        <end position="491"/>
    </location>
</feature>
<evidence type="ECO:0000256" key="2">
    <source>
        <dbReference type="ARBA" id="ARBA00010231"/>
    </source>
</evidence>
<dbReference type="GO" id="GO:0000287">
    <property type="term" value="F:magnesium ion binding"/>
    <property type="evidence" value="ECO:0007669"/>
    <property type="project" value="InterPro"/>
</dbReference>
<dbReference type="Pfam" id="PF00408">
    <property type="entry name" value="PGM_PMM_IV"/>
    <property type="match status" value="1"/>
</dbReference>
<accession>A0A127A056</accession>
<organism evidence="12 13">
    <name type="scientific">Sinomonas atrocyanea</name>
    <dbReference type="NCBI Taxonomy" id="37927"/>
    <lineage>
        <taxon>Bacteria</taxon>
        <taxon>Bacillati</taxon>
        <taxon>Actinomycetota</taxon>
        <taxon>Actinomycetes</taxon>
        <taxon>Micrococcales</taxon>
        <taxon>Micrococcaceae</taxon>
        <taxon>Sinomonas</taxon>
    </lineage>
</organism>
<dbReference type="KEGG" id="satk:SA2016_1517"/>
<reference evidence="12 13" key="1">
    <citation type="submission" date="2016-02" db="EMBL/GenBank/DDBJ databases">
        <title>Complete genome of Sinomonas atrocyanea KCTC 3377.</title>
        <authorList>
            <person name="Kim K.M."/>
        </authorList>
    </citation>
    <scope>NUCLEOTIDE SEQUENCE [LARGE SCALE GENOMIC DNA]</scope>
    <source>
        <strain evidence="12 13">KCTC 3377</strain>
    </source>
</reference>
<dbReference type="GO" id="GO:0006166">
    <property type="term" value="P:purine ribonucleoside salvage"/>
    <property type="evidence" value="ECO:0007669"/>
    <property type="project" value="TreeGrafter"/>
</dbReference>
<dbReference type="GO" id="GO:0008973">
    <property type="term" value="F:phosphopentomutase activity"/>
    <property type="evidence" value="ECO:0007669"/>
    <property type="project" value="TreeGrafter"/>
</dbReference>
<dbReference type="PANTHER" id="PTHR45745:SF1">
    <property type="entry name" value="PHOSPHOGLUCOMUTASE 2B-RELATED"/>
    <property type="match status" value="1"/>
</dbReference>
<dbReference type="InterPro" id="IPR005843">
    <property type="entry name" value="A-D-PHexomutase_C"/>
</dbReference>
<evidence type="ECO:0000313" key="13">
    <source>
        <dbReference type="Proteomes" id="UP000070134"/>
    </source>
</evidence>
<comment type="similarity">
    <text evidence="2">Belongs to the phosphohexose mutase family.</text>
</comment>
<dbReference type="CDD" id="cd05799">
    <property type="entry name" value="PGM2"/>
    <property type="match status" value="1"/>
</dbReference>
<evidence type="ECO:0000313" key="12">
    <source>
        <dbReference type="EMBL" id="AMM32194.1"/>
    </source>
</evidence>
<dbReference type="Pfam" id="PF02880">
    <property type="entry name" value="PGM_PMM_III"/>
    <property type="match status" value="1"/>
</dbReference>
<dbReference type="PRINTS" id="PR00509">
    <property type="entry name" value="PGMPMM"/>
</dbReference>
<feature type="domain" description="Alpha-D-phosphohexomutase alpha/beta/alpha" evidence="10">
    <location>
        <begin position="241"/>
        <end position="344"/>
    </location>
</feature>
<evidence type="ECO:0000256" key="5">
    <source>
        <dbReference type="ARBA" id="ARBA00022842"/>
    </source>
</evidence>
<dbReference type="Gene3D" id="3.30.310.50">
    <property type="entry name" value="Alpha-D-phosphohexomutase, C-terminal domain"/>
    <property type="match status" value="1"/>
</dbReference>
<dbReference type="Gene3D" id="3.40.120.10">
    <property type="entry name" value="Alpha-D-Glucose-1,6-Bisphosphate, subunit A, domain 3"/>
    <property type="match status" value="3"/>
</dbReference>
<dbReference type="RefSeq" id="WP_066497033.1">
    <property type="nucleotide sequence ID" value="NZ_BJMO01000028.1"/>
</dbReference>
<dbReference type="EMBL" id="CP014518">
    <property type="protein sequence ID" value="AMM32194.1"/>
    <property type="molecule type" value="Genomic_DNA"/>
</dbReference>
<sequence>MSTTPAGAPGLDELVSRAEAWAAADPDPATAAQLRETLARAAEPEGSPAREAARQELADAFAGTLQFGTAGLRAALGPGPNRMNRVTVRRAAAGVAAFLLGKVAAARPGAADGTRPRAVVGYDARTNSDVFAEETAAVFTAAGVEAYLMPSALPTPVLAYALQALGCDAGVMVTASHNPPQDNGYKVYLGGRAVDEGGRGAQIVAPVDAEISALIDAAGPVGAIVLAESGWTTLPASVAADYRDAVVRLADPGLFPARELKVVLTPLHGVGGETAAGVLRAAGFDDVSLVREQAEPDPAFPTVAFPNPEEAGALDLALEAAQAAGADLVIANDPDADRCAVAAEDPASGEWRMLRGDEVGALLGSHMVRRLGRGQGLTDDAAPAAAADASPAASPAAPPAADAEPGGPVFANSIVSSRLLSRIAASAGIAHRETLTGFKWISRVPGLVYGYEEALGYCVAPELVKDKDGISAALLVAEMAAEAKAQGQTLFDRLDALHVLHGVHLTDQLSVRVADLGLLEAMMTRLRQDPPASFADSPVETAVDLSEGSEQLPPTEGLLWATRDSTRVIIRPSGTEPKLKCYVEVIRPVDSSAELAEARQAARAAMDAALDDVREALGL</sequence>
<feature type="domain" description="Alpha-D-phosphohexomutase C-terminal" evidence="8">
    <location>
        <begin position="567"/>
        <end position="595"/>
    </location>
</feature>
<dbReference type="AlphaFoldDB" id="A0A127A056"/>
<name>A0A127A056_9MICC</name>
<protein>
    <submittedName>
        <fullName evidence="12">Phosphomannomutase</fullName>
    </submittedName>
</protein>
<dbReference type="InterPro" id="IPR005845">
    <property type="entry name" value="A-D-PHexomutase_a/b/a-II"/>
</dbReference>
<dbReference type="GO" id="GO:0005975">
    <property type="term" value="P:carbohydrate metabolic process"/>
    <property type="evidence" value="ECO:0007669"/>
    <property type="project" value="InterPro"/>
</dbReference>
<dbReference type="SUPFAM" id="SSF53738">
    <property type="entry name" value="Phosphoglucomutase, first 3 domains"/>
    <property type="match status" value="3"/>
</dbReference>
<keyword evidence="13" id="KW-1185">Reference proteome</keyword>
<dbReference type="SUPFAM" id="SSF55957">
    <property type="entry name" value="Phosphoglucomutase, C-terminal domain"/>
    <property type="match status" value="1"/>
</dbReference>
<dbReference type="Proteomes" id="UP000070134">
    <property type="component" value="Chromosome"/>
</dbReference>
<keyword evidence="5" id="KW-0460">Magnesium</keyword>
<feature type="region of interest" description="Disordered" evidence="7">
    <location>
        <begin position="379"/>
        <end position="405"/>
    </location>
</feature>
<evidence type="ECO:0000259" key="11">
    <source>
        <dbReference type="Pfam" id="PF02880"/>
    </source>
</evidence>
<evidence type="ECO:0000256" key="1">
    <source>
        <dbReference type="ARBA" id="ARBA00001946"/>
    </source>
</evidence>
<proteinExistence type="inferred from homology"/>
<evidence type="ECO:0000256" key="7">
    <source>
        <dbReference type="SAM" id="MobiDB-lite"/>
    </source>
</evidence>
<evidence type="ECO:0000256" key="6">
    <source>
        <dbReference type="ARBA" id="ARBA00023235"/>
    </source>
</evidence>
<evidence type="ECO:0000256" key="4">
    <source>
        <dbReference type="ARBA" id="ARBA00022723"/>
    </source>
</evidence>
<gene>
    <name evidence="12" type="ORF">SA2016_1517</name>
</gene>
<dbReference type="InterPro" id="IPR005846">
    <property type="entry name" value="A-D-PHexomutase_a/b/a-III"/>
</dbReference>
<dbReference type="Pfam" id="PF02879">
    <property type="entry name" value="PGM_PMM_II"/>
    <property type="match status" value="1"/>
</dbReference>
<evidence type="ECO:0000256" key="3">
    <source>
        <dbReference type="ARBA" id="ARBA00022553"/>
    </source>
</evidence>
<dbReference type="InterPro" id="IPR016066">
    <property type="entry name" value="A-D-PHexomutase_CS"/>
</dbReference>
<dbReference type="OrthoDB" id="9806956at2"/>
<keyword evidence="6" id="KW-0413">Isomerase</keyword>
<comment type="cofactor">
    <cofactor evidence="1">
        <name>Mg(2+)</name>
        <dbReference type="ChEBI" id="CHEBI:18420"/>
    </cofactor>
</comment>
<dbReference type="InterPro" id="IPR016055">
    <property type="entry name" value="A-D-PHexomutase_a/b/a-I/II/III"/>
</dbReference>
<keyword evidence="3" id="KW-0597">Phosphoprotein</keyword>
<dbReference type="InterPro" id="IPR036900">
    <property type="entry name" value="A-D-PHexomutase_C_sf"/>
</dbReference>
<feature type="compositionally biased region" description="Low complexity" evidence="7">
    <location>
        <begin position="379"/>
        <end position="403"/>
    </location>
</feature>
<dbReference type="PANTHER" id="PTHR45745">
    <property type="entry name" value="PHOSPHOMANNOMUTASE 45A"/>
    <property type="match status" value="1"/>
</dbReference>
<feature type="domain" description="Alpha-D-phosphohexomutase alpha/beta/alpha" evidence="9">
    <location>
        <begin position="66"/>
        <end position="190"/>
    </location>
</feature>
<dbReference type="Pfam" id="PF02878">
    <property type="entry name" value="PGM_PMM_I"/>
    <property type="match status" value="1"/>
</dbReference>
<dbReference type="PATRIC" id="fig|37927.3.peg.1565"/>
<dbReference type="InterPro" id="IPR005844">
    <property type="entry name" value="A-D-PHexomutase_a/b/a-I"/>
</dbReference>
<dbReference type="STRING" id="37927.SA2016_1517"/>
<keyword evidence="4" id="KW-0479">Metal-binding</keyword>
<evidence type="ECO:0000259" key="10">
    <source>
        <dbReference type="Pfam" id="PF02879"/>
    </source>
</evidence>
<evidence type="ECO:0000259" key="9">
    <source>
        <dbReference type="Pfam" id="PF02878"/>
    </source>
</evidence>
<evidence type="ECO:0000259" key="8">
    <source>
        <dbReference type="Pfam" id="PF00408"/>
    </source>
</evidence>
<dbReference type="InterPro" id="IPR005841">
    <property type="entry name" value="Alpha-D-phosphohexomutase_SF"/>
</dbReference>
<dbReference type="PROSITE" id="PS00710">
    <property type="entry name" value="PGM_PMM"/>
    <property type="match status" value="1"/>
</dbReference>